<evidence type="ECO:0000256" key="2">
    <source>
        <dbReference type="ARBA" id="ARBA00022777"/>
    </source>
</evidence>
<evidence type="ECO:0000313" key="4">
    <source>
        <dbReference type="EMBL" id="KAE9385319.1"/>
    </source>
</evidence>
<dbReference type="Gene3D" id="3.30.1010.10">
    <property type="entry name" value="Phosphatidylinositol 3-kinase Catalytic Subunit, Chain A, domain 4"/>
    <property type="match status" value="1"/>
</dbReference>
<dbReference type="GO" id="GO:0048015">
    <property type="term" value="P:phosphatidylinositol-mediated signaling"/>
    <property type="evidence" value="ECO:0007669"/>
    <property type="project" value="TreeGrafter"/>
</dbReference>
<keyword evidence="2 4" id="KW-0418">Kinase</keyword>
<dbReference type="OrthoDB" id="67688at2759"/>
<evidence type="ECO:0000313" key="5">
    <source>
        <dbReference type="Proteomes" id="UP000799118"/>
    </source>
</evidence>
<gene>
    <name evidence="4" type="ORF">BT96DRAFT_928849</name>
</gene>
<dbReference type="PROSITE" id="PS50290">
    <property type="entry name" value="PI3_4_KINASE_3"/>
    <property type="match status" value="1"/>
</dbReference>
<dbReference type="InterPro" id="IPR036940">
    <property type="entry name" value="PI3/4_kinase_cat_sf"/>
</dbReference>
<dbReference type="GO" id="GO:0000045">
    <property type="term" value="P:autophagosome assembly"/>
    <property type="evidence" value="ECO:0007669"/>
    <property type="project" value="TreeGrafter"/>
</dbReference>
<dbReference type="EMBL" id="ML770000">
    <property type="protein sequence ID" value="KAE9385319.1"/>
    <property type="molecule type" value="Genomic_DNA"/>
</dbReference>
<evidence type="ECO:0000256" key="1">
    <source>
        <dbReference type="ARBA" id="ARBA00022679"/>
    </source>
</evidence>
<dbReference type="GO" id="GO:0034272">
    <property type="term" value="C:phosphatidylinositol 3-kinase complex, class III, type II"/>
    <property type="evidence" value="ECO:0007669"/>
    <property type="project" value="TreeGrafter"/>
</dbReference>
<protein>
    <submittedName>
        <fullName evidence="4">Kinase-like protein</fullName>
    </submittedName>
</protein>
<feature type="non-terminal residue" evidence="4">
    <location>
        <position position="1"/>
    </location>
</feature>
<dbReference type="GO" id="GO:0016303">
    <property type="term" value="F:1-phosphatidylinositol-3-kinase activity"/>
    <property type="evidence" value="ECO:0007669"/>
    <property type="project" value="TreeGrafter"/>
</dbReference>
<dbReference type="InterPro" id="IPR015433">
    <property type="entry name" value="PI3/4_kinase"/>
</dbReference>
<dbReference type="PANTHER" id="PTHR10048:SF7">
    <property type="entry name" value="PHOSPHATIDYLINOSITOL 3-KINASE CATALYTIC SUBUNIT TYPE 3"/>
    <property type="match status" value="1"/>
</dbReference>
<dbReference type="Pfam" id="PF00454">
    <property type="entry name" value="PI3_PI4_kinase"/>
    <property type="match status" value="1"/>
</dbReference>
<dbReference type="GO" id="GO:0034271">
    <property type="term" value="C:phosphatidylinositol 3-kinase complex, class III, type I"/>
    <property type="evidence" value="ECO:0007669"/>
    <property type="project" value="TreeGrafter"/>
</dbReference>
<evidence type="ECO:0000259" key="3">
    <source>
        <dbReference type="PROSITE" id="PS50290"/>
    </source>
</evidence>
<dbReference type="SUPFAM" id="SSF56112">
    <property type="entry name" value="Protein kinase-like (PK-like)"/>
    <property type="match status" value="1"/>
</dbReference>
<dbReference type="Gene3D" id="1.10.1070.11">
    <property type="entry name" value="Phosphatidylinositol 3-/4-kinase, catalytic domain"/>
    <property type="match status" value="1"/>
</dbReference>
<dbReference type="InterPro" id="IPR011009">
    <property type="entry name" value="Kinase-like_dom_sf"/>
</dbReference>
<dbReference type="PANTHER" id="PTHR10048">
    <property type="entry name" value="PHOSPHATIDYLINOSITOL KINASE"/>
    <property type="match status" value="1"/>
</dbReference>
<sequence>PSNKRARELRISKDSSIKKKERLQALLADSKNNLCSMPPLPLPLNTQIEITDIIPEKSSVFKSAMYPLLLTFQCSDGTEYPVIFKDGDNMRQDQLLTPYAVLATGPMQGMAQFVLSKTIAAIVSEYGNVLSYLRAGYPDEGSVGMWGIEPGVIDAFVRSCAGYCVVTYLLGVGDQHLDSLLVAPDGHFFHVDFGYILGRDPEPFPPAVTVCKEMVDGMGGTQSAQYM</sequence>
<accession>A0A6A4GI53</accession>
<feature type="domain" description="PI3K/PI4K catalytic" evidence="3">
    <location>
        <begin position="30"/>
        <end position="227"/>
    </location>
</feature>
<dbReference type="GO" id="GO:0005768">
    <property type="term" value="C:endosome"/>
    <property type="evidence" value="ECO:0007669"/>
    <property type="project" value="TreeGrafter"/>
</dbReference>
<proteinExistence type="predicted"/>
<dbReference type="InterPro" id="IPR000403">
    <property type="entry name" value="PI3/4_kinase_cat_dom"/>
</dbReference>
<keyword evidence="5" id="KW-1185">Reference proteome</keyword>
<dbReference type="SMART" id="SM00146">
    <property type="entry name" value="PI3Kc"/>
    <property type="match status" value="1"/>
</dbReference>
<name>A0A6A4GI53_9AGAR</name>
<dbReference type="Proteomes" id="UP000799118">
    <property type="component" value="Unassembled WGS sequence"/>
</dbReference>
<dbReference type="GO" id="GO:0005777">
    <property type="term" value="C:peroxisome"/>
    <property type="evidence" value="ECO:0007669"/>
    <property type="project" value="TreeGrafter"/>
</dbReference>
<organism evidence="4 5">
    <name type="scientific">Gymnopus androsaceus JB14</name>
    <dbReference type="NCBI Taxonomy" id="1447944"/>
    <lineage>
        <taxon>Eukaryota</taxon>
        <taxon>Fungi</taxon>
        <taxon>Dikarya</taxon>
        <taxon>Basidiomycota</taxon>
        <taxon>Agaricomycotina</taxon>
        <taxon>Agaricomycetes</taxon>
        <taxon>Agaricomycetidae</taxon>
        <taxon>Agaricales</taxon>
        <taxon>Marasmiineae</taxon>
        <taxon>Omphalotaceae</taxon>
        <taxon>Gymnopus</taxon>
    </lineage>
</organism>
<dbReference type="GO" id="GO:0006897">
    <property type="term" value="P:endocytosis"/>
    <property type="evidence" value="ECO:0007669"/>
    <property type="project" value="TreeGrafter"/>
</dbReference>
<dbReference type="GO" id="GO:0000407">
    <property type="term" value="C:phagophore assembly site"/>
    <property type="evidence" value="ECO:0007669"/>
    <property type="project" value="TreeGrafter"/>
</dbReference>
<dbReference type="AlphaFoldDB" id="A0A6A4GI53"/>
<keyword evidence="1" id="KW-0808">Transferase</keyword>
<reference evidence="4" key="1">
    <citation type="journal article" date="2019" name="Environ. Microbiol.">
        <title>Fungal ecological strategies reflected in gene transcription - a case study of two litter decomposers.</title>
        <authorList>
            <person name="Barbi F."/>
            <person name="Kohler A."/>
            <person name="Barry K."/>
            <person name="Baskaran P."/>
            <person name="Daum C."/>
            <person name="Fauchery L."/>
            <person name="Ihrmark K."/>
            <person name="Kuo A."/>
            <person name="LaButti K."/>
            <person name="Lipzen A."/>
            <person name="Morin E."/>
            <person name="Grigoriev I.V."/>
            <person name="Henrissat B."/>
            <person name="Lindahl B."/>
            <person name="Martin F."/>
        </authorList>
    </citation>
    <scope>NUCLEOTIDE SEQUENCE</scope>
    <source>
        <strain evidence="4">JB14</strain>
    </source>
</reference>